<proteinExistence type="predicted"/>
<name>A0AAJ0FR39_9HYPO</name>
<organism evidence="2 3">
    <name type="scientific">Conoideocrella luteorostrata</name>
    <dbReference type="NCBI Taxonomy" id="1105319"/>
    <lineage>
        <taxon>Eukaryota</taxon>
        <taxon>Fungi</taxon>
        <taxon>Dikarya</taxon>
        <taxon>Ascomycota</taxon>
        <taxon>Pezizomycotina</taxon>
        <taxon>Sordariomycetes</taxon>
        <taxon>Hypocreomycetidae</taxon>
        <taxon>Hypocreales</taxon>
        <taxon>Clavicipitaceae</taxon>
        <taxon>Conoideocrella</taxon>
    </lineage>
</organism>
<keyword evidence="3" id="KW-1185">Reference proteome</keyword>
<dbReference type="Gene3D" id="3.40.630.30">
    <property type="match status" value="1"/>
</dbReference>
<accession>A0AAJ0FR39</accession>
<evidence type="ECO:0000259" key="1">
    <source>
        <dbReference type="Pfam" id="PF13673"/>
    </source>
</evidence>
<protein>
    <recommendedName>
        <fullName evidence="1">N-acetyltransferase domain-containing protein</fullName>
    </recommendedName>
</protein>
<evidence type="ECO:0000313" key="2">
    <source>
        <dbReference type="EMBL" id="KAK2593741.1"/>
    </source>
</evidence>
<dbReference type="InterPro" id="IPR000182">
    <property type="entry name" value="GNAT_dom"/>
</dbReference>
<dbReference type="PANTHER" id="PTHR42791:SF2">
    <property type="entry name" value="N-ACETYLTRANSFERASE DOMAIN-CONTAINING PROTEIN"/>
    <property type="match status" value="1"/>
</dbReference>
<gene>
    <name evidence="2" type="ORF">QQS21_008559</name>
</gene>
<dbReference type="InterPro" id="IPR016181">
    <property type="entry name" value="Acyl_CoA_acyltransferase"/>
</dbReference>
<dbReference type="SUPFAM" id="SSF55729">
    <property type="entry name" value="Acyl-CoA N-acyltransferases (Nat)"/>
    <property type="match status" value="1"/>
</dbReference>
<feature type="domain" description="N-acetyltransferase" evidence="1">
    <location>
        <begin position="137"/>
        <end position="207"/>
    </location>
</feature>
<dbReference type="Proteomes" id="UP001251528">
    <property type="component" value="Unassembled WGS sequence"/>
</dbReference>
<dbReference type="PANTHER" id="PTHR42791">
    <property type="entry name" value="GNAT FAMILY ACETYLTRANSFERASE"/>
    <property type="match status" value="1"/>
</dbReference>
<dbReference type="EMBL" id="JASWJB010000197">
    <property type="protein sequence ID" value="KAK2593741.1"/>
    <property type="molecule type" value="Genomic_DNA"/>
</dbReference>
<dbReference type="AlphaFoldDB" id="A0AAJ0FR39"/>
<comment type="caution">
    <text evidence="2">The sequence shown here is derived from an EMBL/GenBank/DDBJ whole genome shotgun (WGS) entry which is preliminary data.</text>
</comment>
<dbReference type="Pfam" id="PF13673">
    <property type="entry name" value="Acetyltransf_10"/>
    <property type="match status" value="1"/>
</dbReference>
<dbReference type="GO" id="GO:0016747">
    <property type="term" value="F:acyltransferase activity, transferring groups other than amino-acyl groups"/>
    <property type="evidence" value="ECO:0007669"/>
    <property type="project" value="InterPro"/>
</dbReference>
<sequence length="210" mass="23225">MSIFNLRPAVAKDISAMLKGLHSALRDSIFHNRCFPASDPATHQQYVNWIDNSMNDPASHIVVAEEANPPTGDRAPIAGWARWVRRPGAEPNAEPMVMVFSEDMFPAGGNPRLAASFFQANFDAMVKATGGSSVWFLSMLIVPEESEGRGVDGELMRYGVQKADGEKWPAFGNATPEKKSFYEDHGFQMVDTHEFDGGLTTHHMKREAIE</sequence>
<evidence type="ECO:0000313" key="3">
    <source>
        <dbReference type="Proteomes" id="UP001251528"/>
    </source>
</evidence>
<dbReference type="InterPro" id="IPR052523">
    <property type="entry name" value="Trichothecene_AcTrans"/>
</dbReference>
<reference evidence="2" key="1">
    <citation type="submission" date="2023-06" db="EMBL/GenBank/DDBJ databases">
        <title>Conoideocrella luteorostrata (Hypocreales: Clavicipitaceae), a potential biocontrol fungus for elongate hemlock scale in United States Christmas tree production areas.</title>
        <authorList>
            <person name="Barrett H."/>
            <person name="Lovett B."/>
            <person name="Macias A.M."/>
            <person name="Stajich J.E."/>
            <person name="Kasson M.T."/>
        </authorList>
    </citation>
    <scope>NUCLEOTIDE SEQUENCE</scope>
    <source>
        <strain evidence="2">ARSEF 14590</strain>
    </source>
</reference>